<evidence type="ECO:0000313" key="8">
    <source>
        <dbReference type="Proteomes" id="UP001168098"/>
    </source>
</evidence>
<keyword evidence="4 6" id="KW-0964">Secreted</keyword>
<evidence type="ECO:0000256" key="4">
    <source>
        <dbReference type="ARBA" id="ARBA00022525"/>
    </source>
</evidence>
<evidence type="ECO:0000313" key="7">
    <source>
        <dbReference type="EMBL" id="KAJ9678575.1"/>
    </source>
</evidence>
<comment type="similarity">
    <text evidence="2 6">Belongs to the plant self-incompatibility (S1) protein family.</text>
</comment>
<dbReference type="GO" id="GO:0005576">
    <property type="term" value="C:extracellular region"/>
    <property type="evidence" value="ECO:0007669"/>
    <property type="project" value="UniProtKB-SubCell"/>
</dbReference>
<dbReference type="InterPro" id="IPR010264">
    <property type="entry name" value="Self-incomp_S1"/>
</dbReference>
<evidence type="ECO:0000256" key="3">
    <source>
        <dbReference type="ARBA" id="ARBA00022471"/>
    </source>
</evidence>
<accession>A0AA38YXT7</accession>
<dbReference type="PANTHER" id="PTHR31232:SF149">
    <property type="entry name" value="S-PROTEIN HOMOLOG"/>
    <property type="match status" value="1"/>
</dbReference>
<dbReference type="GO" id="GO:0060320">
    <property type="term" value="P:rejection of self pollen"/>
    <property type="evidence" value="ECO:0007669"/>
    <property type="project" value="UniProtKB-KW"/>
</dbReference>
<organism evidence="7 8">
    <name type="scientific">Vitis rotundifolia</name>
    <name type="common">Muscadine grape</name>
    <dbReference type="NCBI Taxonomy" id="103349"/>
    <lineage>
        <taxon>Eukaryota</taxon>
        <taxon>Viridiplantae</taxon>
        <taxon>Streptophyta</taxon>
        <taxon>Embryophyta</taxon>
        <taxon>Tracheophyta</taxon>
        <taxon>Spermatophyta</taxon>
        <taxon>Magnoliopsida</taxon>
        <taxon>eudicotyledons</taxon>
        <taxon>Gunneridae</taxon>
        <taxon>Pentapetalae</taxon>
        <taxon>rosids</taxon>
        <taxon>Vitales</taxon>
        <taxon>Vitaceae</taxon>
        <taxon>Viteae</taxon>
        <taxon>Vitis</taxon>
    </lineage>
</organism>
<dbReference type="Pfam" id="PF05938">
    <property type="entry name" value="Self-incomp_S1"/>
    <property type="match status" value="1"/>
</dbReference>
<dbReference type="PANTHER" id="PTHR31232">
    <property type="match status" value="1"/>
</dbReference>
<dbReference type="Proteomes" id="UP001168098">
    <property type="component" value="Unassembled WGS sequence"/>
</dbReference>
<evidence type="ECO:0000256" key="2">
    <source>
        <dbReference type="ARBA" id="ARBA00005581"/>
    </source>
</evidence>
<name>A0AA38YXT7_VITRO</name>
<sequence length="188" mass="21790">MTSVSLIVPNNKKCFTKNFPLWGAKMILSLKRSKFQKNKYFLLKKLVLLILLQVTLSQGKLFPYGKAHVRLTNLLGPGSSVTIHCQSKDDDLGVHVLPFKDSFEWSFKPNFFVLSTLFFCKIQWQDKLMSFDSYREARDIEDCGKFCYWDITPKGPCMLKHDGGYDFCYYWPKKKIVGIEQGHGKDIP</sequence>
<proteinExistence type="inferred from homology"/>
<gene>
    <name evidence="7" type="ORF">PVL29_020679</name>
</gene>
<comment type="subcellular location">
    <subcellularLocation>
        <location evidence="1 6">Secreted</location>
    </subcellularLocation>
</comment>
<keyword evidence="5" id="KW-0732">Signal</keyword>
<comment type="caution">
    <text evidence="7">The sequence shown here is derived from an EMBL/GenBank/DDBJ whole genome shotgun (WGS) entry which is preliminary data.</text>
</comment>
<protein>
    <recommendedName>
        <fullName evidence="6">S-protein homolog</fullName>
    </recommendedName>
</protein>
<dbReference type="AlphaFoldDB" id="A0AA38YXT7"/>
<keyword evidence="8" id="KW-1185">Reference proteome</keyword>
<reference evidence="7 8" key="1">
    <citation type="journal article" date="2023" name="BMC Biotechnol.">
        <title>Vitis rotundifolia cv Carlos genome sequencing.</title>
        <authorList>
            <person name="Huff M."/>
            <person name="Hulse-Kemp A."/>
            <person name="Scheffler B."/>
            <person name="Youngblood R."/>
            <person name="Simpson S."/>
            <person name="Babiker E."/>
            <person name="Staton M."/>
        </authorList>
    </citation>
    <scope>NUCLEOTIDE SEQUENCE [LARGE SCALE GENOMIC DNA]</scope>
    <source>
        <tissue evidence="7">Leaf</tissue>
    </source>
</reference>
<keyword evidence="3 6" id="KW-0713">Self-incompatibility</keyword>
<evidence type="ECO:0000256" key="6">
    <source>
        <dbReference type="RuleBase" id="RU367044"/>
    </source>
</evidence>
<evidence type="ECO:0000256" key="1">
    <source>
        <dbReference type="ARBA" id="ARBA00004613"/>
    </source>
</evidence>
<evidence type="ECO:0000256" key="5">
    <source>
        <dbReference type="ARBA" id="ARBA00022729"/>
    </source>
</evidence>
<dbReference type="EMBL" id="JARBHA010000016">
    <property type="protein sequence ID" value="KAJ9678575.1"/>
    <property type="molecule type" value="Genomic_DNA"/>
</dbReference>